<comment type="caution">
    <text evidence="4">The sequence shown here is derived from an EMBL/GenBank/DDBJ whole genome shotgun (WGS) entry which is preliminary data.</text>
</comment>
<dbReference type="RefSeq" id="WP_378015896.1">
    <property type="nucleotide sequence ID" value="NZ_JBHSKT010000001.1"/>
</dbReference>
<dbReference type="EMBL" id="JBHSKT010000001">
    <property type="protein sequence ID" value="MFC5269520.1"/>
    <property type="molecule type" value="Genomic_DNA"/>
</dbReference>
<dbReference type="Gene3D" id="2.130.10.10">
    <property type="entry name" value="YVTN repeat-like/Quinoprotein amine dehydrogenase"/>
    <property type="match status" value="2"/>
</dbReference>
<dbReference type="InterPro" id="IPR011047">
    <property type="entry name" value="Quinoprotein_ADH-like_sf"/>
</dbReference>
<dbReference type="PROSITE" id="PS00678">
    <property type="entry name" value="WD_REPEATS_1"/>
    <property type="match status" value="1"/>
</dbReference>
<feature type="repeat" description="WD" evidence="3">
    <location>
        <begin position="184"/>
        <end position="225"/>
    </location>
</feature>
<organism evidence="4 5">
    <name type="scientific">Adhaeribacter terreus</name>
    <dbReference type="NCBI Taxonomy" id="529703"/>
    <lineage>
        <taxon>Bacteria</taxon>
        <taxon>Pseudomonadati</taxon>
        <taxon>Bacteroidota</taxon>
        <taxon>Cytophagia</taxon>
        <taxon>Cytophagales</taxon>
        <taxon>Hymenobacteraceae</taxon>
        <taxon>Adhaeribacter</taxon>
    </lineage>
</organism>
<evidence type="ECO:0000256" key="3">
    <source>
        <dbReference type="PROSITE-ProRule" id="PRU00221"/>
    </source>
</evidence>
<feature type="repeat" description="WD" evidence="3">
    <location>
        <begin position="227"/>
        <end position="268"/>
    </location>
</feature>
<dbReference type="PROSITE" id="PS50294">
    <property type="entry name" value="WD_REPEATS_REGION"/>
    <property type="match status" value="4"/>
</dbReference>
<dbReference type="PANTHER" id="PTHR19848:SF8">
    <property type="entry name" value="F-BOX AND WD REPEAT DOMAIN CONTAINING 7"/>
    <property type="match status" value="1"/>
</dbReference>
<keyword evidence="5" id="KW-1185">Reference proteome</keyword>
<dbReference type="PANTHER" id="PTHR19848">
    <property type="entry name" value="WD40 REPEAT PROTEIN"/>
    <property type="match status" value="1"/>
</dbReference>
<keyword evidence="2" id="KW-0677">Repeat</keyword>
<dbReference type="InterPro" id="IPR001680">
    <property type="entry name" value="WD40_rpt"/>
</dbReference>
<evidence type="ECO:0000256" key="1">
    <source>
        <dbReference type="ARBA" id="ARBA00022574"/>
    </source>
</evidence>
<dbReference type="Proteomes" id="UP001596161">
    <property type="component" value="Unassembled WGS sequence"/>
</dbReference>
<dbReference type="CDD" id="cd00200">
    <property type="entry name" value="WD40"/>
    <property type="match status" value="1"/>
</dbReference>
<dbReference type="InterPro" id="IPR020472">
    <property type="entry name" value="WD40_PAC1"/>
</dbReference>
<dbReference type="SMART" id="SM00320">
    <property type="entry name" value="WD40"/>
    <property type="match status" value="6"/>
</dbReference>
<feature type="repeat" description="WD" evidence="3">
    <location>
        <begin position="274"/>
        <end position="308"/>
    </location>
</feature>
<accession>A0ABW0E8Y1</accession>
<dbReference type="InterPro" id="IPR019775">
    <property type="entry name" value="WD40_repeat_CS"/>
</dbReference>
<evidence type="ECO:0000256" key="2">
    <source>
        <dbReference type="ARBA" id="ARBA00022737"/>
    </source>
</evidence>
<reference evidence="5" key="1">
    <citation type="journal article" date="2019" name="Int. J. Syst. Evol. Microbiol.">
        <title>The Global Catalogue of Microorganisms (GCM) 10K type strain sequencing project: providing services to taxonomists for standard genome sequencing and annotation.</title>
        <authorList>
            <consortium name="The Broad Institute Genomics Platform"/>
            <consortium name="The Broad Institute Genome Sequencing Center for Infectious Disease"/>
            <person name="Wu L."/>
            <person name="Ma J."/>
        </authorList>
    </citation>
    <scope>NUCLEOTIDE SEQUENCE [LARGE SCALE GENOMIC DNA]</scope>
    <source>
        <strain evidence="5">KACC 12602</strain>
    </source>
</reference>
<gene>
    <name evidence="4" type="ORF">ACFPIB_02785</name>
</gene>
<keyword evidence="1 3" id="KW-0853">WD repeat</keyword>
<evidence type="ECO:0000313" key="5">
    <source>
        <dbReference type="Proteomes" id="UP001596161"/>
    </source>
</evidence>
<feature type="repeat" description="WD" evidence="3">
    <location>
        <begin position="13"/>
        <end position="48"/>
    </location>
</feature>
<protein>
    <submittedName>
        <fullName evidence="4">WD40 repeat domain-containing protein</fullName>
    </submittedName>
</protein>
<sequence>MASPLEVTKTATLTGHRDCVYTLERSGQENIFFSAAGDGFVVAWDLNNPENGDLIANANSSVYALKYLADKDLLVIGQNFKSLQVVSPGTKKLVHTVAMPPVSIFELAYSEMNQKLYAGLADGSLVEIETDKTLSFSVKKVVKGNGKSLRCLALNEARNELAAGYSDHSIKIFDAGTLKLKQEIEAHANSVFTVAYTPDGKYLLSGSRDAHLRVWNAEKNYEEHASIIAHMFTINHIAFSPDGKYFATCSMDKSIKVWDAASFKLLKVIDKARHAGHGTSVNKLFWSGHENALVSCSDDRTISVWDIKLKRYEDNTVRNSAENV</sequence>
<name>A0ABW0E8Y1_9BACT</name>
<dbReference type="InterPro" id="IPR015943">
    <property type="entry name" value="WD40/YVTN_repeat-like_dom_sf"/>
</dbReference>
<dbReference type="Pfam" id="PF00400">
    <property type="entry name" value="WD40"/>
    <property type="match status" value="5"/>
</dbReference>
<dbReference type="SUPFAM" id="SSF50998">
    <property type="entry name" value="Quinoprotein alcohol dehydrogenase-like"/>
    <property type="match status" value="1"/>
</dbReference>
<dbReference type="PRINTS" id="PR00320">
    <property type="entry name" value="GPROTEINBRPT"/>
</dbReference>
<dbReference type="PROSITE" id="PS50082">
    <property type="entry name" value="WD_REPEATS_2"/>
    <property type="match status" value="4"/>
</dbReference>
<proteinExistence type="predicted"/>
<evidence type="ECO:0000313" key="4">
    <source>
        <dbReference type="EMBL" id="MFC5269520.1"/>
    </source>
</evidence>